<name>A0ABT9RGD6_9ACTN</name>
<accession>A0ABT9RGD6</accession>
<dbReference type="EMBL" id="JAUSRB010000002">
    <property type="protein sequence ID" value="MDP9868346.1"/>
    <property type="molecule type" value="Genomic_DNA"/>
</dbReference>
<feature type="transmembrane region" description="Helical" evidence="1">
    <location>
        <begin position="97"/>
        <end position="118"/>
    </location>
</feature>
<proteinExistence type="predicted"/>
<feature type="transmembrane region" description="Helical" evidence="1">
    <location>
        <begin position="124"/>
        <end position="146"/>
    </location>
</feature>
<organism evidence="2 3">
    <name type="scientific">Streptosporangium brasiliense</name>
    <dbReference type="NCBI Taxonomy" id="47480"/>
    <lineage>
        <taxon>Bacteria</taxon>
        <taxon>Bacillati</taxon>
        <taxon>Actinomycetota</taxon>
        <taxon>Actinomycetes</taxon>
        <taxon>Streptosporangiales</taxon>
        <taxon>Streptosporangiaceae</taxon>
        <taxon>Streptosporangium</taxon>
    </lineage>
</organism>
<keyword evidence="1" id="KW-1133">Transmembrane helix</keyword>
<evidence type="ECO:0000313" key="3">
    <source>
        <dbReference type="Proteomes" id="UP001230426"/>
    </source>
</evidence>
<gene>
    <name evidence="2" type="ORF">J2S55_007612</name>
</gene>
<comment type="caution">
    <text evidence="2">The sequence shown here is derived from an EMBL/GenBank/DDBJ whole genome shotgun (WGS) entry which is preliminary data.</text>
</comment>
<keyword evidence="1" id="KW-0472">Membrane</keyword>
<keyword evidence="3" id="KW-1185">Reference proteome</keyword>
<keyword evidence="1" id="KW-0812">Transmembrane</keyword>
<protein>
    <submittedName>
        <fullName evidence="2">Uncharacterized protein</fullName>
    </submittedName>
</protein>
<dbReference type="RefSeq" id="WP_306871112.1">
    <property type="nucleotide sequence ID" value="NZ_JAUSRB010000002.1"/>
</dbReference>
<reference evidence="2 3" key="1">
    <citation type="submission" date="2023-07" db="EMBL/GenBank/DDBJ databases">
        <title>Sequencing the genomes of 1000 actinobacteria strains.</title>
        <authorList>
            <person name="Klenk H.-P."/>
        </authorList>
    </citation>
    <scope>NUCLEOTIDE SEQUENCE [LARGE SCALE GENOMIC DNA]</scope>
    <source>
        <strain evidence="2 3">DSM 44109</strain>
    </source>
</reference>
<sequence>MKIRWEKRFPGEARIPYMASEAFYTTAAQVLPTPLIALSIEIGMILRPYAEAAKAAQAAAQTFRAQIKEGLPPALTPEQLRSLEIVVSDRTALWLRWAFLLGLGFLAGETVALLAVAYRWYNPWTFYVTGASILLMIITAALIPLLRLSLDVYPVE</sequence>
<evidence type="ECO:0000313" key="2">
    <source>
        <dbReference type="EMBL" id="MDP9868346.1"/>
    </source>
</evidence>
<dbReference type="Proteomes" id="UP001230426">
    <property type="component" value="Unassembled WGS sequence"/>
</dbReference>
<evidence type="ECO:0000256" key="1">
    <source>
        <dbReference type="SAM" id="Phobius"/>
    </source>
</evidence>